<evidence type="ECO:0000313" key="1">
    <source>
        <dbReference type="EMBL" id="KAK2642148.1"/>
    </source>
</evidence>
<dbReference type="EMBL" id="JANJYI010000007">
    <property type="protein sequence ID" value="KAK2642148.1"/>
    <property type="molecule type" value="Genomic_DNA"/>
</dbReference>
<keyword evidence="2" id="KW-1185">Reference proteome</keyword>
<evidence type="ECO:0000313" key="2">
    <source>
        <dbReference type="Proteomes" id="UP001280121"/>
    </source>
</evidence>
<accession>A0AAD9TUG1</accession>
<organism evidence="1 2">
    <name type="scientific">Dipteronia dyeriana</name>
    <dbReference type="NCBI Taxonomy" id="168575"/>
    <lineage>
        <taxon>Eukaryota</taxon>
        <taxon>Viridiplantae</taxon>
        <taxon>Streptophyta</taxon>
        <taxon>Embryophyta</taxon>
        <taxon>Tracheophyta</taxon>
        <taxon>Spermatophyta</taxon>
        <taxon>Magnoliopsida</taxon>
        <taxon>eudicotyledons</taxon>
        <taxon>Gunneridae</taxon>
        <taxon>Pentapetalae</taxon>
        <taxon>rosids</taxon>
        <taxon>malvids</taxon>
        <taxon>Sapindales</taxon>
        <taxon>Sapindaceae</taxon>
        <taxon>Hippocastanoideae</taxon>
        <taxon>Acereae</taxon>
        <taxon>Dipteronia</taxon>
    </lineage>
</organism>
<comment type="caution">
    <text evidence="1">The sequence shown here is derived from an EMBL/GenBank/DDBJ whole genome shotgun (WGS) entry which is preliminary data.</text>
</comment>
<name>A0AAD9TUG1_9ROSI</name>
<dbReference type="AlphaFoldDB" id="A0AAD9TUG1"/>
<gene>
    <name evidence="1" type="ORF">Ddye_023911</name>
</gene>
<sequence length="73" mass="8223">MIKSGRLSHANKGIGDCFARTVQITMMDPFRSNSAFCSKKENDGLEEWFARNFAKMALFGGTSILLVYHLEYA</sequence>
<proteinExistence type="predicted"/>
<reference evidence="1" key="1">
    <citation type="journal article" date="2023" name="Plant J.">
        <title>Genome sequences and population genomics provide insights into the demographic history, inbreeding, and mutation load of two 'living fossil' tree species of Dipteronia.</title>
        <authorList>
            <person name="Feng Y."/>
            <person name="Comes H.P."/>
            <person name="Chen J."/>
            <person name="Zhu S."/>
            <person name="Lu R."/>
            <person name="Zhang X."/>
            <person name="Li P."/>
            <person name="Qiu J."/>
            <person name="Olsen K.M."/>
            <person name="Qiu Y."/>
        </authorList>
    </citation>
    <scope>NUCLEOTIDE SEQUENCE</scope>
    <source>
        <strain evidence="1">KIB01</strain>
    </source>
</reference>
<protein>
    <submittedName>
        <fullName evidence="1">Uncharacterized protein</fullName>
    </submittedName>
</protein>
<dbReference type="Proteomes" id="UP001280121">
    <property type="component" value="Unassembled WGS sequence"/>
</dbReference>